<dbReference type="PROSITE" id="PS00552">
    <property type="entry name" value="HTH_MERR_1"/>
    <property type="match status" value="1"/>
</dbReference>
<keyword evidence="4" id="KW-1185">Reference proteome</keyword>
<dbReference type="Pfam" id="PF13411">
    <property type="entry name" value="MerR_1"/>
    <property type="match status" value="1"/>
</dbReference>
<reference evidence="4" key="1">
    <citation type="journal article" date="2019" name="Int. J. Syst. Evol. Microbiol.">
        <title>The Global Catalogue of Microorganisms (GCM) 10K type strain sequencing project: providing services to taxonomists for standard genome sequencing and annotation.</title>
        <authorList>
            <consortium name="The Broad Institute Genomics Platform"/>
            <consortium name="The Broad Institute Genome Sequencing Center for Infectious Disease"/>
            <person name="Wu L."/>
            <person name="Ma J."/>
        </authorList>
    </citation>
    <scope>NUCLEOTIDE SEQUENCE [LARGE SCALE GENOMIC DNA]</scope>
    <source>
        <strain evidence="4">CGMCC 4.7241</strain>
    </source>
</reference>
<dbReference type="Gene3D" id="1.10.1660.10">
    <property type="match status" value="1"/>
</dbReference>
<keyword evidence="1" id="KW-0238">DNA-binding</keyword>
<dbReference type="InterPro" id="IPR047057">
    <property type="entry name" value="MerR_fam"/>
</dbReference>
<dbReference type="PANTHER" id="PTHR30204">
    <property type="entry name" value="REDOX-CYCLING DRUG-SENSING TRANSCRIPTIONAL ACTIVATOR SOXR"/>
    <property type="match status" value="1"/>
</dbReference>
<dbReference type="PANTHER" id="PTHR30204:SF98">
    <property type="entry name" value="HTH-TYPE TRANSCRIPTIONAL REGULATOR ADHR"/>
    <property type="match status" value="1"/>
</dbReference>
<sequence>MTAGLAIAEASARTGLSIDTLRYYEKAGLVEPPPRDAGGRRVYSANDVEWLIFVTRLRSTGMPVRRIQEYAALRAGGTATARARKEILLEHRSVIRSQLEALTENLENLDYKIAHYETIERQLDELDATGRFECVPPS</sequence>
<evidence type="ECO:0000313" key="3">
    <source>
        <dbReference type="EMBL" id="MFC3760871.1"/>
    </source>
</evidence>
<gene>
    <name evidence="3" type="ORF">ACFOUW_08470</name>
</gene>
<evidence type="ECO:0000259" key="2">
    <source>
        <dbReference type="PROSITE" id="PS50937"/>
    </source>
</evidence>
<name>A0ABV7Y6G3_9ACTN</name>
<dbReference type="PRINTS" id="PR00040">
    <property type="entry name" value="HTHMERR"/>
</dbReference>
<dbReference type="SMART" id="SM00422">
    <property type="entry name" value="HTH_MERR"/>
    <property type="match status" value="1"/>
</dbReference>
<proteinExistence type="predicted"/>
<evidence type="ECO:0000313" key="4">
    <source>
        <dbReference type="Proteomes" id="UP001595699"/>
    </source>
</evidence>
<dbReference type="CDD" id="cd01109">
    <property type="entry name" value="HTH_YyaN"/>
    <property type="match status" value="1"/>
</dbReference>
<organism evidence="3 4">
    <name type="scientific">Tenggerimyces flavus</name>
    <dbReference type="NCBI Taxonomy" id="1708749"/>
    <lineage>
        <taxon>Bacteria</taxon>
        <taxon>Bacillati</taxon>
        <taxon>Actinomycetota</taxon>
        <taxon>Actinomycetes</taxon>
        <taxon>Propionibacteriales</taxon>
        <taxon>Nocardioidaceae</taxon>
        <taxon>Tenggerimyces</taxon>
    </lineage>
</organism>
<dbReference type="RefSeq" id="WP_205117109.1">
    <property type="nucleotide sequence ID" value="NZ_JAFBCM010000001.1"/>
</dbReference>
<dbReference type="PROSITE" id="PS50937">
    <property type="entry name" value="HTH_MERR_2"/>
    <property type="match status" value="1"/>
</dbReference>
<dbReference type="SUPFAM" id="SSF46955">
    <property type="entry name" value="Putative DNA-binding domain"/>
    <property type="match status" value="1"/>
</dbReference>
<dbReference type="EMBL" id="JBHRZH010000006">
    <property type="protein sequence ID" value="MFC3760871.1"/>
    <property type="molecule type" value="Genomic_DNA"/>
</dbReference>
<comment type="caution">
    <text evidence="3">The sequence shown here is derived from an EMBL/GenBank/DDBJ whole genome shotgun (WGS) entry which is preliminary data.</text>
</comment>
<feature type="domain" description="HTH merR-type" evidence="2">
    <location>
        <begin position="4"/>
        <end position="73"/>
    </location>
</feature>
<evidence type="ECO:0000256" key="1">
    <source>
        <dbReference type="ARBA" id="ARBA00023125"/>
    </source>
</evidence>
<dbReference type="InterPro" id="IPR000551">
    <property type="entry name" value="MerR-type_HTH_dom"/>
</dbReference>
<protein>
    <submittedName>
        <fullName evidence="3">MerR family transcriptional regulator</fullName>
    </submittedName>
</protein>
<dbReference type="Proteomes" id="UP001595699">
    <property type="component" value="Unassembled WGS sequence"/>
</dbReference>
<accession>A0ABV7Y6G3</accession>
<dbReference type="InterPro" id="IPR009061">
    <property type="entry name" value="DNA-bd_dom_put_sf"/>
</dbReference>